<proteinExistence type="predicted"/>
<reference evidence="1 2" key="1">
    <citation type="journal article" date="2023" name="Plant Biotechnol. J.">
        <title>Chromosome-level wild Hevea brasiliensis genome provides new tools for genomic-assisted breeding and valuable loci to elevate rubber yield.</title>
        <authorList>
            <person name="Cheng H."/>
            <person name="Song X."/>
            <person name="Hu Y."/>
            <person name="Wu T."/>
            <person name="Yang Q."/>
            <person name="An Z."/>
            <person name="Feng S."/>
            <person name="Deng Z."/>
            <person name="Wu W."/>
            <person name="Zeng X."/>
            <person name="Tu M."/>
            <person name="Wang X."/>
            <person name="Huang H."/>
        </authorList>
    </citation>
    <scope>NUCLEOTIDE SEQUENCE [LARGE SCALE GENOMIC DNA]</scope>
    <source>
        <strain evidence="1">MT/VB/25A 57/8</strain>
    </source>
</reference>
<dbReference type="Proteomes" id="UP001174677">
    <property type="component" value="Chromosome 10"/>
</dbReference>
<evidence type="ECO:0000313" key="1">
    <source>
        <dbReference type="EMBL" id="KAJ9170702.1"/>
    </source>
</evidence>
<protein>
    <recommendedName>
        <fullName evidence="3">DUF4283 domain-containing protein</fullName>
    </recommendedName>
</protein>
<accession>A0ABQ9LRS0</accession>
<dbReference type="EMBL" id="JARPOI010000010">
    <property type="protein sequence ID" value="KAJ9170702.1"/>
    <property type="molecule type" value="Genomic_DNA"/>
</dbReference>
<evidence type="ECO:0008006" key="3">
    <source>
        <dbReference type="Google" id="ProtNLM"/>
    </source>
</evidence>
<name>A0ABQ9LRS0_HEVBR</name>
<gene>
    <name evidence="1" type="ORF">P3X46_018792</name>
</gene>
<comment type="caution">
    <text evidence="1">The sequence shown here is derived from an EMBL/GenBank/DDBJ whole genome shotgun (WGS) entry which is preliminary data.</text>
</comment>
<evidence type="ECO:0000313" key="2">
    <source>
        <dbReference type="Proteomes" id="UP001174677"/>
    </source>
</evidence>
<keyword evidence="2" id="KW-1185">Reference proteome</keyword>
<organism evidence="1 2">
    <name type="scientific">Hevea brasiliensis</name>
    <name type="common">Para rubber tree</name>
    <name type="synonym">Siphonia brasiliensis</name>
    <dbReference type="NCBI Taxonomy" id="3981"/>
    <lineage>
        <taxon>Eukaryota</taxon>
        <taxon>Viridiplantae</taxon>
        <taxon>Streptophyta</taxon>
        <taxon>Embryophyta</taxon>
        <taxon>Tracheophyta</taxon>
        <taxon>Spermatophyta</taxon>
        <taxon>Magnoliopsida</taxon>
        <taxon>eudicotyledons</taxon>
        <taxon>Gunneridae</taxon>
        <taxon>Pentapetalae</taxon>
        <taxon>rosids</taxon>
        <taxon>fabids</taxon>
        <taxon>Malpighiales</taxon>
        <taxon>Euphorbiaceae</taxon>
        <taxon>Crotonoideae</taxon>
        <taxon>Micrandreae</taxon>
        <taxon>Hevea</taxon>
    </lineage>
</organism>
<sequence length="169" mass="19531">MASSSSDSSFADEFYAHLNLEEQQGRVEFMEYDNDVGEEEVIESPLCVEGRLLKEKPMNFVAFKQTMAAMWRPVKGMLVKDCWSERAFKDVGNFIGRYIESDQRNYSLIWRDYMRIKVTMDGNGSGWILSMRGYLHSAFFCGHLGHSDRFCAKLLEHPEVPRSQFAYGP</sequence>